<keyword evidence="2" id="KW-0732">Signal</keyword>
<keyword evidence="6" id="KW-1185">Reference proteome</keyword>
<evidence type="ECO:0000313" key="5">
    <source>
        <dbReference type="EMBL" id="NOK36197.1"/>
    </source>
</evidence>
<dbReference type="GO" id="GO:1990281">
    <property type="term" value="C:efflux pump complex"/>
    <property type="evidence" value="ECO:0007669"/>
    <property type="project" value="TreeGrafter"/>
</dbReference>
<dbReference type="RefSeq" id="WP_120526526.1">
    <property type="nucleotide sequence ID" value="NZ_JABFJV010000149.1"/>
</dbReference>
<dbReference type="InterPro" id="IPR006143">
    <property type="entry name" value="RND_pump_MFP"/>
</dbReference>
<feature type="domain" description="CzcB-like barrel-sandwich hybrid" evidence="4">
    <location>
        <begin position="82"/>
        <end position="216"/>
    </location>
</feature>
<evidence type="ECO:0000259" key="3">
    <source>
        <dbReference type="Pfam" id="PF25954"/>
    </source>
</evidence>
<evidence type="ECO:0000256" key="2">
    <source>
        <dbReference type="SAM" id="SignalP"/>
    </source>
</evidence>
<accession>A0A3A8I9Y5</accession>
<dbReference type="GO" id="GO:0015562">
    <property type="term" value="F:efflux transmembrane transporter activity"/>
    <property type="evidence" value="ECO:0007669"/>
    <property type="project" value="TreeGrafter"/>
</dbReference>
<organism evidence="5 6">
    <name type="scientific">Corallococcus exercitus</name>
    <dbReference type="NCBI Taxonomy" id="2316736"/>
    <lineage>
        <taxon>Bacteria</taxon>
        <taxon>Pseudomonadati</taxon>
        <taxon>Myxococcota</taxon>
        <taxon>Myxococcia</taxon>
        <taxon>Myxococcales</taxon>
        <taxon>Cystobacterineae</taxon>
        <taxon>Myxococcaceae</taxon>
        <taxon>Corallococcus</taxon>
    </lineage>
</organism>
<dbReference type="Gene3D" id="2.40.30.170">
    <property type="match status" value="1"/>
</dbReference>
<dbReference type="PANTHER" id="PTHR30469:SF15">
    <property type="entry name" value="HLYD FAMILY OF SECRETION PROTEINS"/>
    <property type="match status" value="1"/>
</dbReference>
<feature type="chain" id="PRO_5044076082" evidence="2">
    <location>
        <begin position="31"/>
        <end position="370"/>
    </location>
</feature>
<reference evidence="5 6" key="1">
    <citation type="submission" date="2020-05" db="EMBL/GenBank/DDBJ databases">
        <authorList>
            <person name="Whitworth D."/>
        </authorList>
    </citation>
    <scope>NUCLEOTIDE SEQUENCE [LARGE SCALE GENOMIC DNA]</scope>
    <source>
        <strain evidence="5 6">AB043B</strain>
    </source>
</reference>
<dbReference type="OrthoDB" id="5498623at2"/>
<dbReference type="Gene3D" id="2.40.50.100">
    <property type="match status" value="1"/>
</dbReference>
<sequence>MKPTTKPSTSRALTAMGVAAALALTGCDKADASAPPAAAAATPGQDKPMPAVKVVSARGVQASQSEEVTGTLYPAQGLQVGFEVGGRLEAVRVQKGQAVKKGDTLAQLNSEIADAQVAGAEAAVAAAEAAASMAQDAAERTQKLSTGGGVSDQQHKNAVAAAAQAQAQVMAAKAQLAQARASRRRHDLKAPFAGTLIESPDQTGATVGPGSALFTLEQLDTLIFRTTVAEGARALLKPGVKVRVAALGNGASTDEAVVRTILPSADPTTRRIPVEIAVPNADGRFVAHTLARAMLKLGETQDAQLLPTTALSSSNGDHVLVVSDGALQRVDVQVLERRDREVVVRAAAVLQQVVDFPTPSLSPGTRVSVK</sequence>
<dbReference type="PROSITE" id="PS51257">
    <property type="entry name" value="PROKAR_LIPOPROTEIN"/>
    <property type="match status" value="1"/>
</dbReference>
<comment type="similarity">
    <text evidence="1">Belongs to the membrane fusion protein (MFP) (TC 8.A.1) family.</text>
</comment>
<protein>
    <submittedName>
        <fullName evidence="5">Efflux RND transporter periplasmic adaptor subunit</fullName>
    </submittedName>
</protein>
<dbReference type="NCBIfam" id="TIGR01730">
    <property type="entry name" value="RND_mfp"/>
    <property type="match status" value="1"/>
</dbReference>
<dbReference type="PANTHER" id="PTHR30469">
    <property type="entry name" value="MULTIDRUG RESISTANCE PROTEIN MDTA"/>
    <property type="match status" value="1"/>
</dbReference>
<dbReference type="SUPFAM" id="SSF111369">
    <property type="entry name" value="HlyD-like secretion proteins"/>
    <property type="match status" value="1"/>
</dbReference>
<proteinExistence type="inferred from homology"/>
<dbReference type="Pfam" id="PF25973">
    <property type="entry name" value="BSH_CzcB"/>
    <property type="match status" value="1"/>
</dbReference>
<evidence type="ECO:0000259" key="4">
    <source>
        <dbReference type="Pfam" id="PF25973"/>
    </source>
</evidence>
<gene>
    <name evidence="5" type="ORF">HMI49_23630</name>
</gene>
<dbReference type="EMBL" id="JABFJV010000149">
    <property type="protein sequence ID" value="NOK36197.1"/>
    <property type="molecule type" value="Genomic_DNA"/>
</dbReference>
<dbReference type="InterPro" id="IPR058647">
    <property type="entry name" value="BSH_CzcB-like"/>
</dbReference>
<name>A0A3A8I9Y5_9BACT</name>
<dbReference type="InterPro" id="IPR058792">
    <property type="entry name" value="Beta-barrel_RND_2"/>
</dbReference>
<dbReference type="Proteomes" id="UP000563426">
    <property type="component" value="Unassembled WGS sequence"/>
</dbReference>
<dbReference type="AlphaFoldDB" id="A0A3A8I9Y5"/>
<comment type="caution">
    <text evidence="5">The sequence shown here is derived from an EMBL/GenBank/DDBJ whole genome shotgun (WGS) entry which is preliminary data.</text>
</comment>
<feature type="domain" description="CusB-like beta-barrel" evidence="3">
    <location>
        <begin position="227"/>
        <end position="296"/>
    </location>
</feature>
<feature type="signal peptide" evidence="2">
    <location>
        <begin position="1"/>
        <end position="30"/>
    </location>
</feature>
<dbReference type="Gene3D" id="1.10.287.470">
    <property type="entry name" value="Helix hairpin bin"/>
    <property type="match status" value="1"/>
</dbReference>
<evidence type="ECO:0000256" key="1">
    <source>
        <dbReference type="ARBA" id="ARBA00009477"/>
    </source>
</evidence>
<evidence type="ECO:0000313" key="6">
    <source>
        <dbReference type="Proteomes" id="UP000563426"/>
    </source>
</evidence>
<dbReference type="Pfam" id="PF25954">
    <property type="entry name" value="Beta-barrel_RND_2"/>
    <property type="match status" value="1"/>
</dbReference>